<protein>
    <recommendedName>
        <fullName evidence="2">YdhG-like domain-containing protein</fullName>
    </recommendedName>
</protein>
<name>A0A2W5M1I9_9GAMM</name>
<sequence>MLARVRALVHEADPDVVEEVKWRGVPVWSHAGIVCTGETYKAVVKLTFARGAALHDPAGLFNASLDGGTRRAIDLREGARIDAAAFKALLRAAVALNVETAAARKAARRSRSSEGSDAAATSKAQQTTGSRVKKASPGNAATVKADTRSPTTRKSPSTAPVVKSAPGEPALLAGGNPQIAKGYGDAPVQAYIAAMPGWKRAIGRQLDALIVRAVPGVAKAVKWNSPLYGVEGQGWFLGIHCYTHYVKVAFFRGARLRPPPPGPSRSADTRYLDIREDEPLDEARFVEWVRQASRLPGERM</sequence>
<dbReference type="InterPro" id="IPR014922">
    <property type="entry name" value="YdhG-like"/>
</dbReference>
<dbReference type="Pfam" id="PF08818">
    <property type="entry name" value="DUF1801"/>
    <property type="match status" value="2"/>
</dbReference>
<feature type="compositionally biased region" description="Low complexity" evidence="1">
    <location>
        <begin position="148"/>
        <end position="158"/>
    </location>
</feature>
<reference evidence="3 4" key="1">
    <citation type="submission" date="2017-08" db="EMBL/GenBank/DDBJ databases">
        <title>Infants hospitalized years apart are colonized by the same room-sourced microbial strains.</title>
        <authorList>
            <person name="Brooks B."/>
            <person name="Olm M.R."/>
            <person name="Firek B.A."/>
            <person name="Baker R."/>
            <person name="Thomas B.C."/>
            <person name="Morowitz M.J."/>
            <person name="Banfield J.F."/>
        </authorList>
    </citation>
    <scope>NUCLEOTIDE SEQUENCE [LARGE SCALE GENOMIC DNA]</scope>
    <source>
        <strain evidence="3">S2_005_003_R2_42</strain>
    </source>
</reference>
<evidence type="ECO:0000259" key="2">
    <source>
        <dbReference type="Pfam" id="PF08818"/>
    </source>
</evidence>
<feature type="region of interest" description="Disordered" evidence="1">
    <location>
        <begin position="107"/>
        <end position="170"/>
    </location>
</feature>
<dbReference type="SUPFAM" id="SSF159888">
    <property type="entry name" value="YdhG-like"/>
    <property type="match status" value="2"/>
</dbReference>
<dbReference type="EMBL" id="QFPO01000017">
    <property type="protein sequence ID" value="PZQ11213.1"/>
    <property type="molecule type" value="Genomic_DNA"/>
</dbReference>
<comment type="caution">
    <text evidence="3">The sequence shown here is derived from an EMBL/GenBank/DDBJ whole genome shotgun (WGS) entry which is preliminary data.</text>
</comment>
<accession>A0A2W5M1I9</accession>
<organism evidence="3 4">
    <name type="scientific">Rhodanobacter denitrificans</name>
    <dbReference type="NCBI Taxonomy" id="666685"/>
    <lineage>
        <taxon>Bacteria</taxon>
        <taxon>Pseudomonadati</taxon>
        <taxon>Pseudomonadota</taxon>
        <taxon>Gammaproteobacteria</taxon>
        <taxon>Lysobacterales</taxon>
        <taxon>Rhodanobacteraceae</taxon>
        <taxon>Rhodanobacter</taxon>
    </lineage>
</organism>
<proteinExistence type="predicted"/>
<dbReference type="Proteomes" id="UP000249046">
    <property type="component" value="Unassembled WGS sequence"/>
</dbReference>
<feature type="domain" description="YdhG-like" evidence="2">
    <location>
        <begin position="2"/>
        <end position="94"/>
    </location>
</feature>
<gene>
    <name evidence="3" type="ORF">DI564_14785</name>
</gene>
<feature type="domain" description="YdhG-like" evidence="2">
    <location>
        <begin position="199"/>
        <end position="292"/>
    </location>
</feature>
<evidence type="ECO:0000256" key="1">
    <source>
        <dbReference type="SAM" id="MobiDB-lite"/>
    </source>
</evidence>
<dbReference type="AlphaFoldDB" id="A0A2W5M1I9"/>
<evidence type="ECO:0000313" key="4">
    <source>
        <dbReference type="Proteomes" id="UP000249046"/>
    </source>
</evidence>
<dbReference type="Gene3D" id="3.90.1150.200">
    <property type="match status" value="1"/>
</dbReference>
<evidence type="ECO:0000313" key="3">
    <source>
        <dbReference type="EMBL" id="PZQ11213.1"/>
    </source>
</evidence>